<dbReference type="PROSITE" id="PS51078">
    <property type="entry name" value="ICLR_ED"/>
    <property type="match status" value="1"/>
</dbReference>
<keyword evidence="7" id="KW-1185">Reference proteome</keyword>
<dbReference type="PANTHER" id="PTHR30136">
    <property type="entry name" value="HELIX-TURN-HELIX TRANSCRIPTIONAL REGULATOR, ICLR FAMILY"/>
    <property type="match status" value="1"/>
</dbReference>
<organism evidence="6 7">
    <name type="scientific">Sinorhizobium terangae</name>
    <dbReference type="NCBI Taxonomy" id="110322"/>
    <lineage>
        <taxon>Bacteria</taxon>
        <taxon>Pseudomonadati</taxon>
        <taxon>Pseudomonadota</taxon>
        <taxon>Alphaproteobacteria</taxon>
        <taxon>Hyphomicrobiales</taxon>
        <taxon>Rhizobiaceae</taxon>
        <taxon>Sinorhizobium/Ensifer group</taxon>
        <taxon>Sinorhizobium</taxon>
    </lineage>
</organism>
<keyword evidence="1" id="KW-0805">Transcription regulation</keyword>
<dbReference type="SUPFAM" id="SSF46785">
    <property type="entry name" value="Winged helix' DNA-binding domain"/>
    <property type="match status" value="1"/>
</dbReference>
<evidence type="ECO:0000256" key="1">
    <source>
        <dbReference type="ARBA" id="ARBA00023015"/>
    </source>
</evidence>
<evidence type="ECO:0000313" key="6">
    <source>
        <dbReference type="EMBL" id="MQX17798.1"/>
    </source>
</evidence>
<dbReference type="InterPro" id="IPR036390">
    <property type="entry name" value="WH_DNA-bd_sf"/>
</dbReference>
<dbReference type="GO" id="GO:0003700">
    <property type="term" value="F:DNA-binding transcription factor activity"/>
    <property type="evidence" value="ECO:0007669"/>
    <property type="project" value="TreeGrafter"/>
</dbReference>
<accession>A0A6N7LKR2</accession>
<feature type="domain" description="IclR-ED" evidence="5">
    <location>
        <begin position="67"/>
        <end position="255"/>
    </location>
</feature>
<proteinExistence type="predicted"/>
<evidence type="ECO:0000259" key="5">
    <source>
        <dbReference type="PROSITE" id="PS51078"/>
    </source>
</evidence>
<dbReference type="InterPro" id="IPR014757">
    <property type="entry name" value="Tscrpt_reg_IclR_C"/>
</dbReference>
<dbReference type="Gene3D" id="1.10.10.10">
    <property type="entry name" value="Winged helix-like DNA-binding domain superfamily/Winged helix DNA-binding domain"/>
    <property type="match status" value="1"/>
</dbReference>
<dbReference type="InterPro" id="IPR050707">
    <property type="entry name" value="HTH_MetabolicPath_Reg"/>
</dbReference>
<dbReference type="PANTHER" id="PTHR30136:SF35">
    <property type="entry name" value="HTH-TYPE TRANSCRIPTIONAL REGULATOR RV1719"/>
    <property type="match status" value="1"/>
</dbReference>
<evidence type="ECO:0000256" key="2">
    <source>
        <dbReference type="ARBA" id="ARBA00023125"/>
    </source>
</evidence>
<evidence type="ECO:0000313" key="7">
    <source>
        <dbReference type="Proteomes" id="UP000439983"/>
    </source>
</evidence>
<protein>
    <submittedName>
        <fullName evidence="6">Helix-turn-helix domain-containing protein</fullName>
    </submittedName>
</protein>
<dbReference type="Gene3D" id="3.30.450.40">
    <property type="match status" value="1"/>
</dbReference>
<dbReference type="GO" id="GO:0045892">
    <property type="term" value="P:negative regulation of DNA-templated transcription"/>
    <property type="evidence" value="ECO:0007669"/>
    <property type="project" value="TreeGrafter"/>
</dbReference>
<dbReference type="InterPro" id="IPR005471">
    <property type="entry name" value="Tscrpt_reg_IclR_N"/>
</dbReference>
<dbReference type="Pfam" id="PF01614">
    <property type="entry name" value="IclR_C"/>
    <property type="match status" value="1"/>
</dbReference>
<evidence type="ECO:0000256" key="3">
    <source>
        <dbReference type="ARBA" id="ARBA00023163"/>
    </source>
</evidence>
<reference evidence="6 7" key="1">
    <citation type="journal article" date="2013" name="Genome Biol.">
        <title>Comparative genomics of the core and accessory genomes of 48 Sinorhizobium strains comprising five genospecies.</title>
        <authorList>
            <person name="Sugawara M."/>
            <person name="Epstein B."/>
            <person name="Badgley B.D."/>
            <person name="Unno T."/>
            <person name="Xu L."/>
            <person name="Reese J."/>
            <person name="Gyaneshwar P."/>
            <person name="Denny R."/>
            <person name="Mudge J."/>
            <person name="Bharti A.K."/>
            <person name="Farmer A.D."/>
            <person name="May G.D."/>
            <person name="Woodward J.E."/>
            <person name="Medigue C."/>
            <person name="Vallenet D."/>
            <person name="Lajus A."/>
            <person name="Rouy Z."/>
            <person name="Martinez-Vaz B."/>
            <person name="Tiffin P."/>
            <person name="Young N.D."/>
            <person name="Sadowsky M.J."/>
        </authorList>
    </citation>
    <scope>NUCLEOTIDE SEQUENCE [LARGE SCALE GENOMIC DNA]</scope>
    <source>
        <strain evidence="6 7">USDA4894</strain>
    </source>
</reference>
<name>A0A6N7LKR2_SINTE</name>
<sequence length="267" mass="28947">MANVSPTERTLDIIELLADHPEGLAVSDIARRLKLPKSIAHRLLSILSDRDFAIQDDVTQHYRLAIRTAALGLRFFGNIGLNEVCQPILNRLAQRTGEFVRVCAAENGELVWIASAQGSSEGLRYDPTMEAGPALHATANGRAWLSTLNEADALAQVRRKGFILPRDYAGSSVTSEQQLSEELRQIKERGYAVSADESVIGITGFAAPIPDREGGPALGCVSVAGPSVRMPQSRGREIMPDLLTAAKELGQIWPIPRFKKLASMPVG</sequence>
<dbReference type="GO" id="GO:0003677">
    <property type="term" value="F:DNA binding"/>
    <property type="evidence" value="ECO:0007669"/>
    <property type="project" value="UniProtKB-KW"/>
</dbReference>
<dbReference type="Proteomes" id="UP000439983">
    <property type="component" value="Unassembled WGS sequence"/>
</dbReference>
<gene>
    <name evidence="6" type="ORF">GHK62_24525</name>
</gene>
<dbReference type="InterPro" id="IPR036388">
    <property type="entry name" value="WH-like_DNA-bd_sf"/>
</dbReference>
<dbReference type="PROSITE" id="PS51077">
    <property type="entry name" value="HTH_ICLR"/>
    <property type="match status" value="1"/>
</dbReference>
<dbReference type="AlphaFoldDB" id="A0A6N7LKR2"/>
<dbReference type="EMBL" id="WITC01000103">
    <property type="protein sequence ID" value="MQX17798.1"/>
    <property type="molecule type" value="Genomic_DNA"/>
</dbReference>
<dbReference type="Pfam" id="PF09339">
    <property type="entry name" value="HTH_IclR"/>
    <property type="match status" value="1"/>
</dbReference>
<dbReference type="InterPro" id="IPR029016">
    <property type="entry name" value="GAF-like_dom_sf"/>
</dbReference>
<dbReference type="SMART" id="SM00346">
    <property type="entry name" value="HTH_ICLR"/>
    <property type="match status" value="1"/>
</dbReference>
<comment type="caution">
    <text evidence="6">The sequence shown here is derived from an EMBL/GenBank/DDBJ whole genome shotgun (WGS) entry which is preliminary data.</text>
</comment>
<keyword evidence="2" id="KW-0238">DNA-binding</keyword>
<feature type="domain" description="HTH iclR-type" evidence="4">
    <location>
        <begin position="4"/>
        <end position="66"/>
    </location>
</feature>
<dbReference type="SUPFAM" id="SSF55781">
    <property type="entry name" value="GAF domain-like"/>
    <property type="match status" value="1"/>
</dbReference>
<evidence type="ECO:0000259" key="4">
    <source>
        <dbReference type="PROSITE" id="PS51077"/>
    </source>
</evidence>
<dbReference type="RefSeq" id="WP_337732966.1">
    <property type="nucleotide sequence ID" value="NZ_WITC01000103.1"/>
</dbReference>
<keyword evidence="3" id="KW-0804">Transcription</keyword>